<keyword evidence="2" id="KW-0813">Transport</keyword>
<dbReference type="InterPro" id="IPR003439">
    <property type="entry name" value="ABC_transporter-like_ATP-bd"/>
</dbReference>
<dbReference type="PATRIC" id="fig|1838285.3.peg.684"/>
<dbReference type="PROSITE" id="PS00211">
    <property type="entry name" value="ABC_TRANSPORTER_1"/>
    <property type="match status" value="1"/>
</dbReference>
<keyword evidence="4 6" id="KW-0067">ATP-binding</keyword>
<accession>A0A1F2PAD9</accession>
<feature type="domain" description="ABC transporter" evidence="5">
    <location>
        <begin position="12"/>
        <end position="232"/>
    </location>
</feature>
<dbReference type="SUPFAM" id="SSF52540">
    <property type="entry name" value="P-loop containing nucleoside triphosphate hydrolases"/>
    <property type="match status" value="1"/>
</dbReference>
<gene>
    <name evidence="6" type="ORF">SCAL_000675</name>
</gene>
<dbReference type="Proteomes" id="UP000186940">
    <property type="component" value="Unassembled WGS sequence"/>
</dbReference>
<dbReference type="GO" id="GO:0016887">
    <property type="term" value="F:ATP hydrolysis activity"/>
    <property type="evidence" value="ECO:0007669"/>
    <property type="project" value="InterPro"/>
</dbReference>
<dbReference type="EMBL" id="LYOS01000002">
    <property type="protein sequence ID" value="OFV68035.1"/>
    <property type="molecule type" value="Genomic_DNA"/>
</dbReference>
<sequence length="232" mass="25286">MQSSSSYETPAIRGENLTKTFLLGEVRVEVLKGITIEIERGEFVALMGASGSGKSTLLNLLGCLDRPTSGRVFIDGVDTAKLNENELAAIRRDKIGFIFQQFNLIKTLNALENVALPMVFKGTNRAEGLLRAEKLLTQVGLADRIHHKPSTMSGGEQQRVAIARALANEPEIIFADEPTGNLDTTAGNSVMEILKQLNKEGKTIVIVTHDPEIGESARRMLRMRDGLLIDSG</sequence>
<dbReference type="GO" id="GO:0098796">
    <property type="term" value="C:membrane protein complex"/>
    <property type="evidence" value="ECO:0007669"/>
    <property type="project" value="UniProtKB-ARBA"/>
</dbReference>
<comment type="similarity">
    <text evidence="1">Belongs to the ABC transporter superfamily.</text>
</comment>
<dbReference type="GO" id="GO:0022857">
    <property type="term" value="F:transmembrane transporter activity"/>
    <property type="evidence" value="ECO:0007669"/>
    <property type="project" value="UniProtKB-ARBA"/>
</dbReference>
<evidence type="ECO:0000256" key="4">
    <source>
        <dbReference type="ARBA" id="ARBA00022840"/>
    </source>
</evidence>
<evidence type="ECO:0000256" key="2">
    <source>
        <dbReference type="ARBA" id="ARBA00022448"/>
    </source>
</evidence>
<dbReference type="PANTHER" id="PTHR42798">
    <property type="entry name" value="LIPOPROTEIN-RELEASING SYSTEM ATP-BINDING PROTEIN LOLD"/>
    <property type="match status" value="1"/>
</dbReference>
<dbReference type="InterPro" id="IPR017911">
    <property type="entry name" value="MacB-like_ATP-bd"/>
</dbReference>
<dbReference type="CDD" id="cd03255">
    <property type="entry name" value="ABC_MJ0796_LolCDE_FtsE"/>
    <property type="match status" value="1"/>
</dbReference>
<proteinExistence type="inferred from homology"/>
<dbReference type="GO" id="GO:0005524">
    <property type="term" value="F:ATP binding"/>
    <property type="evidence" value="ECO:0007669"/>
    <property type="project" value="UniProtKB-KW"/>
</dbReference>
<dbReference type="AlphaFoldDB" id="A0A1F2PAD9"/>
<keyword evidence="3" id="KW-0547">Nucleotide-binding</keyword>
<evidence type="ECO:0000256" key="3">
    <source>
        <dbReference type="ARBA" id="ARBA00022741"/>
    </source>
</evidence>
<dbReference type="InterPro" id="IPR017871">
    <property type="entry name" value="ABC_transporter-like_CS"/>
</dbReference>
<dbReference type="Gene3D" id="3.40.50.300">
    <property type="entry name" value="P-loop containing nucleotide triphosphate hydrolases"/>
    <property type="match status" value="1"/>
</dbReference>
<dbReference type="Pfam" id="PF00005">
    <property type="entry name" value="ABC_tran"/>
    <property type="match status" value="1"/>
</dbReference>
<evidence type="ECO:0000256" key="1">
    <source>
        <dbReference type="ARBA" id="ARBA00005417"/>
    </source>
</evidence>
<keyword evidence="7" id="KW-1185">Reference proteome</keyword>
<dbReference type="PANTHER" id="PTHR42798:SF2">
    <property type="entry name" value="ABC TRANSPORTER ATP-BINDING PROTEIN MG467-RELATED"/>
    <property type="match status" value="1"/>
</dbReference>
<protein>
    <submittedName>
        <fullName evidence="6">Macrolide ABC transporter, ATP-binding protein</fullName>
    </submittedName>
</protein>
<name>A0A1F2PAD9_9EURY</name>
<dbReference type="InterPro" id="IPR027417">
    <property type="entry name" value="P-loop_NTPase"/>
</dbReference>
<dbReference type="STRING" id="1838285.SCAL_000675"/>
<dbReference type="SMART" id="SM00382">
    <property type="entry name" value="AAA"/>
    <property type="match status" value="1"/>
</dbReference>
<dbReference type="InterPro" id="IPR003593">
    <property type="entry name" value="AAA+_ATPase"/>
</dbReference>
<evidence type="ECO:0000259" key="5">
    <source>
        <dbReference type="PROSITE" id="PS50893"/>
    </source>
</evidence>
<reference evidence="6" key="1">
    <citation type="submission" date="2016-05" db="EMBL/GenBank/DDBJ databases">
        <title>Microbial consortia oxidize butane by reversing methanogenesis.</title>
        <authorList>
            <person name="Laso-Perez R."/>
            <person name="Richter M."/>
            <person name="Wegener G."/>
            <person name="Musat F."/>
        </authorList>
    </citation>
    <scope>NUCLEOTIDE SEQUENCE [LARGE SCALE GENOMIC DNA]</scope>
    <source>
        <strain evidence="6">BOX2</strain>
    </source>
</reference>
<dbReference type="FunFam" id="3.40.50.300:FF:000032">
    <property type="entry name" value="Export ABC transporter ATP-binding protein"/>
    <property type="match status" value="1"/>
</dbReference>
<evidence type="ECO:0000313" key="7">
    <source>
        <dbReference type="Proteomes" id="UP000186940"/>
    </source>
</evidence>
<organism evidence="6 7">
    <name type="scientific">Candidatus Syntropharchaeum caldarium</name>
    <dbReference type="NCBI Taxonomy" id="1838285"/>
    <lineage>
        <taxon>Archaea</taxon>
        <taxon>Methanobacteriati</taxon>
        <taxon>Methanobacteriota</taxon>
        <taxon>Stenosarchaea group</taxon>
        <taxon>Methanomicrobia</taxon>
        <taxon>Methanosarcinales</taxon>
        <taxon>ANME-2 cluster</taxon>
        <taxon>Candidatus Syntropharchaeum</taxon>
    </lineage>
</organism>
<dbReference type="PROSITE" id="PS50893">
    <property type="entry name" value="ABC_TRANSPORTER_2"/>
    <property type="match status" value="1"/>
</dbReference>
<comment type="caution">
    <text evidence="6">The sequence shown here is derived from an EMBL/GenBank/DDBJ whole genome shotgun (WGS) entry which is preliminary data.</text>
</comment>
<evidence type="ECO:0000313" key="6">
    <source>
        <dbReference type="EMBL" id="OFV68035.1"/>
    </source>
</evidence>